<evidence type="ECO:0000313" key="2">
    <source>
        <dbReference type="EMBL" id="KAG7314150.1"/>
    </source>
</evidence>
<evidence type="ECO:0000256" key="1">
    <source>
        <dbReference type="SAM" id="MobiDB-lite"/>
    </source>
</evidence>
<dbReference type="EMBL" id="JAHKSW010000029">
    <property type="protein sequence ID" value="KAG7314150.1"/>
    <property type="molecule type" value="Genomic_DNA"/>
</dbReference>
<dbReference type="Proteomes" id="UP000824219">
    <property type="component" value="Linkage Group LG29"/>
</dbReference>
<protein>
    <submittedName>
        <fullName evidence="2">Uncharacterized protein</fullName>
    </submittedName>
</protein>
<feature type="region of interest" description="Disordered" evidence="1">
    <location>
        <begin position="37"/>
        <end position="77"/>
    </location>
</feature>
<reference evidence="2 3" key="1">
    <citation type="submission" date="2021-06" db="EMBL/GenBank/DDBJ databases">
        <title>Chromosome-level genome assembly of the red-tail catfish (Hemibagrus wyckioides).</title>
        <authorList>
            <person name="Shao F."/>
        </authorList>
    </citation>
    <scope>NUCLEOTIDE SEQUENCE [LARGE SCALE GENOMIC DNA]</scope>
    <source>
        <strain evidence="2">EC202008001</strain>
        <tissue evidence="2">Blood</tissue>
    </source>
</reference>
<sequence length="87" mass="9586">MQLGTALYGTNPQCVRCRSNRNGISWLHRSHYVKQTTVASPNQGPPDSPSSVMDHRSPPLPPGLKSKSRPALPPSHIPFPFSLLLHH</sequence>
<accession>A0A9D3S8E6</accession>
<evidence type="ECO:0000313" key="3">
    <source>
        <dbReference type="Proteomes" id="UP000824219"/>
    </source>
</evidence>
<name>A0A9D3S8E6_9TELE</name>
<keyword evidence="3" id="KW-1185">Reference proteome</keyword>
<proteinExistence type="predicted"/>
<comment type="caution">
    <text evidence="2">The sequence shown here is derived from an EMBL/GenBank/DDBJ whole genome shotgun (WGS) entry which is preliminary data.</text>
</comment>
<dbReference type="AlphaFoldDB" id="A0A9D3S8E6"/>
<gene>
    <name evidence="2" type="ORF">KOW79_022646</name>
</gene>
<organism evidence="2 3">
    <name type="scientific">Hemibagrus wyckioides</name>
    <dbReference type="NCBI Taxonomy" id="337641"/>
    <lineage>
        <taxon>Eukaryota</taxon>
        <taxon>Metazoa</taxon>
        <taxon>Chordata</taxon>
        <taxon>Craniata</taxon>
        <taxon>Vertebrata</taxon>
        <taxon>Euteleostomi</taxon>
        <taxon>Actinopterygii</taxon>
        <taxon>Neopterygii</taxon>
        <taxon>Teleostei</taxon>
        <taxon>Ostariophysi</taxon>
        <taxon>Siluriformes</taxon>
        <taxon>Bagridae</taxon>
        <taxon>Hemibagrus</taxon>
    </lineage>
</organism>